<dbReference type="PANTHER" id="PTHR33546:SF1">
    <property type="entry name" value="LARGE, MULTIFUNCTIONAL SECRETED PROTEIN"/>
    <property type="match status" value="1"/>
</dbReference>
<feature type="chain" id="PRO_5045394536" description="DUF1080 domain-containing protein" evidence="1">
    <location>
        <begin position="19"/>
        <end position="1657"/>
    </location>
</feature>
<evidence type="ECO:0000313" key="5">
    <source>
        <dbReference type="Proteomes" id="UP001500221"/>
    </source>
</evidence>
<evidence type="ECO:0000313" key="4">
    <source>
        <dbReference type="EMBL" id="GAA5155560.1"/>
    </source>
</evidence>
<evidence type="ECO:0000259" key="3">
    <source>
        <dbReference type="PROSITE" id="PS51820"/>
    </source>
</evidence>
<dbReference type="SUPFAM" id="SSF49899">
    <property type="entry name" value="Concanavalin A-like lectins/glucanases"/>
    <property type="match status" value="2"/>
</dbReference>
<feature type="domain" description="PA14" evidence="3">
    <location>
        <begin position="23"/>
        <end position="168"/>
    </location>
</feature>
<dbReference type="Pfam" id="PF03422">
    <property type="entry name" value="CBM_6"/>
    <property type="match status" value="1"/>
</dbReference>
<dbReference type="Pfam" id="PF16990">
    <property type="entry name" value="CBM_35"/>
    <property type="match status" value="1"/>
</dbReference>
<evidence type="ECO:0008006" key="6">
    <source>
        <dbReference type="Google" id="ProtNLM"/>
    </source>
</evidence>
<dbReference type="InterPro" id="IPR041542">
    <property type="entry name" value="GH43_C2"/>
</dbReference>
<dbReference type="Gene3D" id="3.90.182.10">
    <property type="entry name" value="Toxin - Anthrax Protective Antigen,domain 1"/>
    <property type="match status" value="1"/>
</dbReference>
<keyword evidence="1" id="KW-0732">Signal</keyword>
<dbReference type="Gene3D" id="2.60.120.200">
    <property type="match status" value="1"/>
</dbReference>
<dbReference type="SMART" id="SM00758">
    <property type="entry name" value="PA14"/>
    <property type="match status" value="1"/>
</dbReference>
<dbReference type="CDD" id="cd04083">
    <property type="entry name" value="CBM35_Lmo2446-like"/>
    <property type="match status" value="2"/>
</dbReference>
<dbReference type="PROSITE" id="PS51820">
    <property type="entry name" value="PA14"/>
    <property type="match status" value="1"/>
</dbReference>
<feature type="signal peptide" evidence="1">
    <location>
        <begin position="1"/>
        <end position="18"/>
    </location>
</feature>
<dbReference type="Gene3D" id="2.60.120.260">
    <property type="entry name" value="Galactose-binding domain-like"/>
    <property type="match status" value="2"/>
</dbReference>
<organism evidence="4 5">
    <name type="scientific">Nocardioides marinquilinus</name>
    <dbReference type="NCBI Taxonomy" id="1210400"/>
    <lineage>
        <taxon>Bacteria</taxon>
        <taxon>Bacillati</taxon>
        <taxon>Actinomycetota</taxon>
        <taxon>Actinomycetes</taxon>
        <taxon>Propionibacteriales</taxon>
        <taxon>Nocardioidaceae</taxon>
        <taxon>Nocardioides</taxon>
    </lineage>
</organism>
<sequence length="1657" mass="175671">MALAGALTLGVLGGVAAAAPPSGDEAGVTMRVYQLGQGIDKLCTLKSGQTPNVDQLKQSIDWDEASDFGGLEDNFVVEALANLSVPTTGTYTFRLTSDDGSRLKVNNQVVVDHDGLHGATAKEGTIALTAGTVVPLRIDFFEATNGQQLTLAWKKPGDAGFTLVPNTVLSTEAGVTRVTAPGFKQCEGQDDSAGDGLQLAGVNPAYDLTNLRPSGFEPKVTGLEWMGDDLLVLTWGGNNNDQGNVALGEVWRLSGVKDATGPADVTRTLIANGLKEPQGIKVVDGDIYVSEKQQLTKLTQPNASGVFQGRQVIATLPTDTNFHEFAFGMLYRDGKFHLNLSVSINLGGATTVPQGSYDRGTHVTIEKDTGKIEFVAGGLRTPHGMGEGPNGEIFVTDNQGGWLPANKLVEIKPGRFFNHFTTEPDGSRGRFDDQPVTKPIMWMPQNEIANSPSTPMWVEEGPYKDQLLIGDVTYGGLQRGYLDKVEGEYQGALFRMTQGLEAGVSRVLRDPENGDLYIGGIGNGGNWGQNGKLRYGLQKLSLNGAVPFDMKSMEVIEGGFKITYTEPVSPATLQDLASKYQVEQWRYRPTAQYGGPKIDEESLEVTSATPSADGLSVELQIAGLKEDRVVHLRSPRPFDNVDGETLWSTEAWYTLNNYPGYVAPDPEPALNGLYELEDGELFGTAGIDTEHAGYSGTGFVDGIQSVGAGTAVDVITSKAGNYDLKLGYANGPNPFAGPKKLSMYVGGVKQQITLPSTTDWKTWGSITFPKVALPAGTTTVRLVMEEGDDGNVNLDYLQVTDPTAGRVEAEDGTVSGTGNRVQTEHAGYSGTGYVGGFENDNTAVTFDVTAAAAGTHNVKIGYANGPNPNPNQTKQMSVYVNDVFAKKIAFPPMATWKDWGTLSEQLELAEGLNVVSIRRVAGDNGNVNIDYLDLGAREACAPGQVPGADDEFDGTSLDTCRWSTILNPTASGVAVANGQLRINAQSGDLSGGAVDAKNMILQPAPADGTWEASTQLTMTGKDDYLQGGLVAWTNASNYAKLVAMQRPEGNWVLELGRRVNGDMVYKNADLPGGTAPANLQLKLVSTGTEVRGLWSTDQGATWQSMGSGYPSAGLVDPKIGVAAYNGTGSQLGLFDWFKVGNDPVVAPDTCEPVEADPGYRMLYDGTAASLEDWHHAGPGFFTREADCELMTHGGLGLLWHTDPLEGDYSLQLDWRLDRDDNGGVFVGFPNPETSPRNPGDQPNPAGDPWVAVDNGYEIQIDATDDPDSTTGAVYNFQSANLTARDAALNPVGQWNHYEIRVEGKRIRIYLNDQLVNDFTSPASETRRLTWPSYIGLQNHGGNENVRYRDVQVKELADPENVTPTVTVTPTPAEVTVGESAEVEITVDSAAQETPTGEVTLSVDGTDLAPVQLENGTATVPVGPFTEAGTVEMTASYDGDIAHDTATGSGSLTVVEEEPEPVASTVAVSASPAKIQVGQTSKVTVAVDSDATEAPTGELVVSVNGKALAPAQLTNGTATVTVGPFKGAGTVRLAARYAGDAAHQASSGTGTIQVVAAPKPSVSTVGKRVDANPKRTKATISVRCATADCKGTAVLRLPGGKTLGQASFSMKKGQTKTLTITLNNTARQQLKSKASVKSVLVFRLPGGATKQVQVNLTR</sequence>
<dbReference type="InterPro" id="IPR010496">
    <property type="entry name" value="AL/BT2_dom"/>
</dbReference>
<reference evidence="5" key="1">
    <citation type="journal article" date="2019" name="Int. J. Syst. Evol. Microbiol.">
        <title>The Global Catalogue of Microorganisms (GCM) 10K type strain sequencing project: providing services to taxonomists for standard genome sequencing and annotation.</title>
        <authorList>
            <consortium name="The Broad Institute Genomics Platform"/>
            <consortium name="The Broad Institute Genome Sequencing Center for Infectious Disease"/>
            <person name="Wu L."/>
            <person name="Ma J."/>
        </authorList>
    </citation>
    <scope>NUCLEOTIDE SEQUENCE [LARGE SCALE GENOMIC DNA]</scope>
    <source>
        <strain evidence="5">JCM 18459</strain>
    </source>
</reference>
<feature type="domain" description="CBM6" evidence="2">
    <location>
        <begin position="672"/>
        <end position="800"/>
    </location>
</feature>
<dbReference type="SUPFAM" id="SSF101898">
    <property type="entry name" value="NHL repeat"/>
    <property type="match status" value="1"/>
</dbReference>
<dbReference type="Pfam" id="PF16640">
    <property type="entry name" value="Big_3_5"/>
    <property type="match status" value="2"/>
</dbReference>
<dbReference type="Gene3D" id="2.60.40.10">
    <property type="entry name" value="Immunoglobulins"/>
    <property type="match status" value="2"/>
</dbReference>
<name>A0ABP9Q252_9ACTN</name>
<keyword evidence="5" id="KW-1185">Reference proteome</keyword>
<dbReference type="Pfam" id="PF17851">
    <property type="entry name" value="GH43_C2"/>
    <property type="match status" value="1"/>
</dbReference>
<dbReference type="InterPro" id="IPR011658">
    <property type="entry name" value="PA14_dom"/>
</dbReference>
<dbReference type="InterPro" id="IPR037524">
    <property type="entry name" value="PA14/GLEYA"/>
</dbReference>
<dbReference type="PROSITE" id="PS51175">
    <property type="entry name" value="CBM6"/>
    <property type="match status" value="2"/>
</dbReference>
<dbReference type="EMBL" id="BAABKG010000006">
    <property type="protein sequence ID" value="GAA5155560.1"/>
    <property type="molecule type" value="Genomic_DNA"/>
</dbReference>
<dbReference type="InterPro" id="IPR008979">
    <property type="entry name" value="Galactose-bd-like_sf"/>
</dbReference>
<dbReference type="SUPFAM" id="SSF56988">
    <property type="entry name" value="Anthrax protective antigen"/>
    <property type="match status" value="1"/>
</dbReference>
<dbReference type="InterPro" id="IPR005084">
    <property type="entry name" value="CBM6"/>
</dbReference>
<comment type="caution">
    <text evidence="4">The sequence shown here is derived from an EMBL/GenBank/DDBJ whole genome shotgun (WGS) entry which is preliminary data.</text>
</comment>
<evidence type="ECO:0000256" key="1">
    <source>
        <dbReference type="SAM" id="SignalP"/>
    </source>
</evidence>
<dbReference type="Pfam" id="PF06439">
    <property type="entry name" value="3keto-disac_hyd"/>
    <property type="match status" value="1"/>
</dbReference>
<dbReference type="InterPro" id="IPR032109">
    <property type="entry name" value="Big_3_5"/>
</dbReference>
<dbReference type="PANTHER" id="PTHR33546">
    <property type="entry name" value="LARGE, MULTIFUNCTIONAL SECRETED PROTEIN-RELATED"/>
    <property type="match status" value="1"/>
</dbReference>
<dbReference type="Gene3D" id="2.60.120.560">
    <property type="entry name" value="Exo-inulinase, domain 1"/>
    <property type="match status" value="1"/>
</dbReference>
<proteinExistence type="predicted"/>
<dbReference type="Proteomes" id="UP001500221">
    <property type="component" value="Unassembled WGS sequence"/>
</dbReference>
<dbReference type="InterPro" id="IPR013320">
    <property type="entry name" value="ConA-like_dom_sf"/>
</dbReference>
<dbReference type="InterPro" id="IPR013783">
    <property type="entry name" value="Ig-like_fold"/>
</dbReference>
<dbReference type="SUPFAM" id="SSF49785">
    <property type="entry name" value="Galactose-binding domain-like"/>
    <property type="match status" value="2"/>
</dbReference>
<evidence type="ECO:0000259" key="2">
    <source>
        <dbReference type="PROSITE" id="PS51175"/>
    </source>
</evidence>
<feature type="domain" description="CBM6" evidence="2">
    <location>
        <begin position="805"/>
        <end position="935"/>
    </location>
</feature>
<dbReference type="Pfam" id="PF07691">
    <property type="entry name" value="PA14"/>
    <property type="match status" value="1"/>
</dbReference>
<accession>A0ABP9Q252</accession>
<protein>
    <recommendedName>
        <fullName evidence="6">DUF1080 domain-containing protein</fullName>
    </recommendedName>
</protein>
<gene>
    <name evidence="4" type="ORF">GCM10023340_41170</name>
</gene>